<keyword evidence="3" id="KW-1185">Reference proteome</keyword>
<name>A0A1D2N7V0_ORCCI</name>
<dbReference type="EMBL" id="LJIJ01000159">
    <property type="protein sequence ID" value="ODN01332.1"/>
    <property type="molecule type" value="Genomic_DNA"/>
</dbReference>
<evidence type="ECO:0000313" key="2">
    <source>
        <dbReference type="EMBL" id="ODN01332.1"/>
    </source>
</evidence>
<evidence type="ECO:0000256" key="1">
    <source>
        <dbReference type="SAM" id="MobiDB-lite"/>
    </source>
</evidence>
<comment type="caution">
    <text evidence="2">The sequence shown here is derived from an EMBL/GenBank/DDBJ whole genome shotgun (WGS) entry which is preliminary data.</text>
</comment>
<gene>
    <name evidence="2" type="ORF">Ocin01_05352</name>
</gene>
<feature type="region of interest" description="Disordered" evidence="1">
    <location>
        <begin position="91"/>
        <end position="110"/>
    </location>
</feature>
<protein>
    <submittedName>
        <fullName evidence="2">Uncharacterized protein</fullName>
    </submittedName>
</protein>
<dbReference type="AlphaFoldDB" id="A0A1D2N7V0"/>
<reference evidence="2 3" key="1">
    <citation type="journal article" date="2016" name="Genome Biol. Evol.">
        <title>Gene Family Evolution Reflects Adaptation to Soil Environmental Stressors in the Genome of the Collembolan Orchesella cincta.</title>
        <authorList>
            <person name="Faddeeva-Vakhrusheva A."/>
            <person name="Derks M.F."/>
            <person name="Anvar S.Y."/>
            <person name="Agamennone V."/>
            <person name="Suring W."/>
            <person name="Smit S."/>
            <person name="van Straalen N.M."/>
            <person name="Roelofs D."/>
        </authorList>
    </citation>
    <scope>NUCLEOTIDE SEQUENCE [LARGE SCALE GENOMIC DNA]</scope>
    <source>
        <tissue evidence="2">Mixed pool</tissue>
    </source>
</reference>
<proteinExistence type="predicted"/>
<feature type="compositionally biased region" description="Gly residues" evidence="1">
    <location>
        <begin position="92"/>
        <end position="101"/>
    </location>
</feature>
<sequence length="122" mass="11869">CINKPFCCIAIGGGQTGCNGHIGGVPGTRWFGHSGVIVGGKVGDNRGNAESSGCESVDSDVEGSGIILGLGGDLAGRRNTTVLSTTGAVIGVEGGEGTGDGGGEDSCECEELSGNMPAVVDL</sequence>
<dbReference type="Proteomes" id="UP000094527">
    <property type="component" value="Unassembled WGS sequence"/>
</dbReference>
<feature type="non-terminal residue" evidence="2">
    <location>
        <position position="1"/>
    </location>
</feature>
<organism evidence="2 3">
    <name type="scientific">Orchesella cincta</name>
    <name type="common">Springtail</name>
    <name type="synonym">Podura cincta</name>
    <dbReference type="NCBI Taxonomy" id="48709"/>
    <lineage>
        <taxon>Eukaryota</taxon>
        <taxon>Metazoa</taxon>
        <taxon>Ecdysozoa</taxon>
        <taxon>Arthropoda</taxon>
        <taxon>Hexapoda</taxon>
        <taxon>Collembola</taxon>
        <taxon>Entomobryomorpha</taxon>
        <taxon>Entomobryoidea</taxon>
        <taxon>Orchesellidae</taxon>
        <taxon>Orchesellinae</taxon>
        <taxon>Orchesella</taxon>
    </lineage>
</organism>
<accession>A0A1D2N7V0</accession>
<evidence type="ECO:0000313" key="3">
    <source>
        <dbReference type="Proteomes" id="UP000094527"/>
    </source>
</evidence>